<dbReference type="NCBIfam" id="NF033529">
    <property type="entry name" value="transpos_ISLre2"/>
    <property type="match status" value="1"/>
</dbReference>
<name>A0A2R6Y2J1_9BACL</name>
<proteinExistence type="inferred from homology"/>
<evidence type="ECO:0000313" key="3">
    <source>
        <dbReference type="EMBL" id="PTQ56873.1"/>
    </source>
</evidence>
<gene>
    <name evidence="3" type="ORF">BSOLF_2549</name>
</gene>
<comment type="similarity">
    <text evidence="1">Belongs to the UPF0236 family.</text>
</comment>
<comment type="caution">
    <text evidence="3">The sequence shown here is derived from an EMBL/GenBank/DDBJ whole genome shotgun (WGS) entry which is preliminary data.</text>
</comment>
<dbReference type="InterPro" id="IPR009620">
    <property type="entry name" value="UPF0236"/>
</dbReference>
<protein>
    <recommendedName>
        <fullName evidence="5">Mobile element protein</fullName>
    </recommendedName>
</protein>
<evidence type="ECO:0000313" key="4">
    <source>
        <dbReference type="Proteomes" id="UP000244338"/>
    </source>
</evidence>
<reference evidence="4" key="1">
    <citation type="journal article" date="2018" name="Sci. Rep.">
        <title>Lignite coal burning seam in the remote Altai Mountains harbors a hydrogen-driven thermophilic microbial community.</title>
        <authorList>
            <person name="Kadnikov V.V."/>
            <person name="Mardanov A.V."/>
            <person name="Ivasenko D.A."/>
            <person name="Antsiferov D.V."/>
            <person name="Beletsky A.V."/>
            <person name="Karnachuk O.V."/>
            <person name="Ravin N.V."/>
        </authorList>
    </citation>
    <scope>NUCLEOTIDE SEQUENCE [LARGE SCALE GENOMIC DNA]</scope>
</reference>
<dbReference type="AlphaFoldDB" id="A0A2R6Y2J1"/>
<accession>A0A2R6Y2J1</accession>
<evidence type="ECO:0000256" key="1">
    <source>
        <dbReference type="ARBA" id="ARBA00006539"/>
    </source>
</evidence>
<evidence type="ECO:0000256" key="2">
    <source>
        <dbReference type="SAM" id="MobiDB-lite"/>
    </source>
</evidence>
<dbReference type="Pfam" id="PF06782">
    <property type="entry name" value="UPF0236"/>
    <property type="match status" value="1"/>
</dbReference>
<evidence type="ECO:0008006" key="5">
    <source>
        <dbReference type="Google" id="ProtNLM"/>
    </source>
</evidence>
<feature type="region of interest" description="Disordered" evidence="2">
    <location>
        <begin position="151"/>
        <end position="170"/>
    </location>
</feature>
<dbReference type="Proteomes" id="UP000244338">
    <property type="component" value="Unassembled WGS sequence"/>
</dbReference>
<dbReference type="EMBL" id="PEBX01000017">
    <property type="protein sequence ID" value="PTQ56873.1"/>
    <property type="molecule type" value="Genomic_DNA"/>
</dbReference>
<sequence length="469" mass="55273">MNHFNMDKFNFKHMEQSLFILLSEIFVEQFEEILKQLDEQIMEQRDKNRYRLKDQRPLTIQTLFGEVTIERRMYIDRQTGQTQYLLDQYLSIEGNKTISPNLEDWAIRLAVEGTSYRKAANLLKEWFGKPVLSHETIRQKLIERGIQNQKEEAEQHPLPQEEDTKQKNKPKPKVLFIEVDGIFTSIQGSRSKENRIAMVYTGWEKDGNRFIEKDRHYYKHEGKEDFWTQFGEFILKHYEVDEQTWWIVNGDGADWIKECENHFRNVIYVIDRYHLAKAIKDNLGKDPSTYEKIREAFLNYDGEKIIQIITEKEAPTSSAKKQKEWVQFVTYMKNNAKYHRDYRTILQKHGLDTSEYRPMGGSEAMMRFFARRIKSGGVSLSLPGIDAMIRMIISLKTTRKILGEKKVVDLGKLVEQTQKQLTQTGGGVKRVIRKITDYGKGVINGKARYMETTSRNHPMHRALRDLQGI</sequence>
<organism evidence="3 4">
    <name type="scientific">Candidatus Carbonibacillus altaicus</name>
    <dbReference type="NCBI Taxonomy" id="2163959"/>
    <lineage>
        <taxon>Bacteria</taxon>
        <taxon>Bacillati</taxon>
        <taxon>Bacillota</taxon>
        <taxon>Bacilli</taxon>
        <taxon>Bacillales</taxon>
        <taxon>Candidatus Carbonibacillus</taxon>
    </lineage>
</organism>